<evidence type="ECO:0000313" key="3">
    <source>
        <dbReference type="Proteomes" id="UP000605970"/>
    </source>
</evidence>
<proteinExistence type="predicted"/>
<keyword evidence="1" id="KW-0472">Membrane</keyword>
<feature type="transmembrane region" description="Helical" evidence="1">
    <location>
        <begin position="49"/>
        <end position="66"/>
    </location>
</feature>
<feature type="non-terminal residue" evidence="2">
    <location>
        <position position="1"/>
    </location>
</feature>
<accession>A0A8S9ZQT9</accession>
<evidence type="ECO:0000256" key="1">
    <source>
        <dbReference type="SAM" id="Phobius"/>
    </source>
</evidence>
<comment type="caution">
    <text evidence="2">The sequence shown here is derived from an EMBL/GenBank/DDBJ whole genome shotgun (WGS) entry which is preliminary data.</text>
</comment>
<dbReference type="Proteomes" id="UP000605970">
    <property type="component" value="Unassembled WGS sequence"/>
</dbReference>
<name>A0A8S9ZQT9_9BILA</name>
<protein>
    <submittedName>
        <fullName evidence="2">Uncharacterized protein</fullName>
    </submittedName>
</protein>
<organism evidence="2 3">
    <name type="scientific">Meloidogyne graminicola</name>
    <dbReference type="NCBI Taxonomy" id="189291"/>
    <lineage>
        <taxon>Eukaryota</taxon>
        <taxon>Metazoa</taxon>
        <taxon>Ecdysozoa</taxon>
        <taxon>Nematoda</taxon>
        <taxon>Chromadorea</taxon>
        <taxon>Rhabditida</taxon>
        <taxon>Tylenchina</taxon>
        <taxon>Tylenchomorpha</taxon>
        <taxon>Tylenchoidea</taxon>
        <taxon>Meloidogynidae</taxon>
        <taxon>Meloidogyninae</taxon>
        <taxon>Meloidogyne</taxon>
    </lineage>
</organism>
<dbReference type="AlphaFoldDB" id="A0A8S9ZQT9"/>
<reference evidence="2" key="1">
    <citation type="journal article" date="2020" name="Ecol. Evol.">
        <title>Genome structure and content of the rice root-knot nematode (Meloidogyne graminicola).</title>
        <authorList>
            <person name="Phan N.T."/>
            <person name="Danchin E.G.J."/>
            <person name="Klopp C."/>
            <person name="Perfus-Barbeoch L."/>
            <person name="Kozlowski D.K."/>
            <person name="Koutsovoulos G.D."/>
            <person name="Lopez-Roques C."/>
            <person name="Bouchez O."/>
            <person name="Zahm M."/>
            <person name="Besnard G."/>
            <person name="Bellafiore S."/>
        </authorList>
    </citation>
    <scope>NUCLEOTIDE SEQUENCE</scope>
    <source>
        <strain evidence="2">VN-18</strain>
    </source>
</reference>
<keyword evidence="1" id="KW-1133">Transmembrane helix</keyword>
<keyword evidence="3" id="KW-1185">Reference proteome</keyword>
<evidence type="ECO:0000313" key="2">
    <source>
        <dbReference type="EMBL" id="KAF7635791.1"/>
    </source>
</evidence>
<feature type="transmembrane region" description="Helical" evidence="1">
    <location>
        <begin position="12"/>
        <end position="37"/>
    </location>
</feature>
<keyword evidence="1" id="KW-0812">Transmembrane</keyword>
<gene>
    <name evidence="2" type="ORF">Mgra_00004704</name>
</gene>
<dbReference type="EMBL" id="JABEBT010000037">
    <property type="protein sequence ID" value="KAF7635791.1"/>
    <property type="molecule type" value="Genomic_DNA"/>
</dbReference>
<sequence>VNMDTTDLTSFIFAYRIQLILSIIALLINLIICLYSFYIFDCYNPHTTMWKTQLIIDIFISIGYIFDSFSNFKLLENTLFSTTTTTIN</sequence>